<evidence type="ECO:0000256" key="3">
    <source>
        <dbReference type="ARBA" id="ARBA00022448"/>
    </source>
</evidence>
<dbReference type="Proteomes" id="UP000288216">
    <property type="component" value="Unassembled WGS sequence"/>
</dbReference>
<evidence type="ECO:0000256" key="5">
    <source>
        <dbReference type="ARBA" id="ARBA00022692"/>
    </source>
</evidence>
<evidence type="ECO:0000256" key="4">
    <source>
        <dbReference type="ARBA" id="ARBA00022475"/>
    </source>
</evidence>
<dbReference type="PANTHER" id="PTHR14076">
    <property type="entry name" value="RECEPTOR ACTIVITY MODIFYING PROTEIN RAMP"/>
    <property type="match status" value="1"/>
</dbReference>
<evidence type="ECO:0000256" key="13">
    <source>
        <dbReference type="ARBA" id="ARBA00049674"/>
    </source>
</evidence>
<dbReference type="GO" id="GO:0032870">
    <property type="term" value="P:cellular response to hormone stimulus"/>
    <property type="evidence" value="ECO:0007669"/>
    <property type="project" value="TreeGrafter"/>
</dbReference>
<dbReference type="AlphaFoldDB" id="A0A401PQE4"/>
<feature type="transmembrane region" description="Helical" evidence="14">
    <location>
        <begin position="102"/>
        <end position="123"/>
    </location>
</feature>
<evidence type="ECO:0000256" key="8">
    <source>
        <dbReference type="ARBA" id="ARBA00023136"/>
    </source>
</evidence>
<accession>A0A401PQE4</accession>
<dbReference type="GO" id="GO:0005886">
    <property type="term" value="C:plasma membrane"/>
    <property type="evidence" value="ECO:0007669"/>
    <property type="project" value="UniProtKB-SubCell"/>
</dbReference>
<evidence type="ECO:0000256" key="14">
    <source>
        <dbReference type="SAM" id="Phobius"/>
    </source>
</evidence>
<dbReference type="GO" id="GO:0009986">
    <property type="term" value="C:cell surface"/>
    <property type="evidence" value="ECO:0007669"/>
    <property type="project" value="TreeGrafter"/>
</dbReference>
<keyword evidence="5 14" id="KW-0812">Transmembrane</keyword>
<keyword evidence="9" id="KW-1015">Disulfide bond</keyword>
<dbReference type="Pfam" id="PF04901">
    <property type="entry name" value="RAMP"/>
    <property type="match status" value="1"/>
</dbReference>
<dbReference type="OMA" id="CYWPNRM"/>
<evidence type="ECO:0000256" key="12">
    <source>
        <dbReference type="ARBA" id="ARBA00049570"/>
    </source>
</evidence>
<keyword evidence="8 14" id="KW-0472">Membrane</keyword>
<evidence type="ECO:0000256" key="10">
    <source>
        <dbReference type="ARBA" id="ARBA00023170"/>
    </source>
</evidence>
<evidence type="ECO:0000256" key="11">
    <source>
        <dbReference type="ARBA" id="ARBA00041071"/>
    </source>
</evidence>
<reference evidence="15 16" key="1">
    <citation type="journal article" date="2018" name="Nat. Ecol. Evol.">
        <title>Shark genomes provide insights into elasmobranch evolution and the origin of vertebrates.</title>
        <authorList>
            <person name="Hara Y"/>
            <person name="Yamaguchi K"/>
            <person name="Onimaru K"/>
            <person name="Kadota M"/>
            <person name="Koyanagi M"/>
            <person name="Keeley SD"/>
            <person name="Tatsumi K"/>
            <person name="Tanaka K"/>
            <person name="Motone F"/>
            <person name="Kageyama Y"/>
            <person name="Nozu R"/>
            <person name="Adachi N"/>
            <person name="Nishimura O"/>
            <person name="Nakagawa R"/>
            <person name="Tanegashima C"/>
            <person name="Kiyatake I"/>
            <person name="Matsumoto R"/>
            <person name="Murakumo K"/>
            <person name="Nishida K"/>
            <person name="Terakita A"/>
            <person name="Kuratani S"/>
            <person name="Sato K"/>
            <person name="Hyodo S Kuraku.S."/>
        </authorList>
    </citation>
    <scope>NUCLEOTIDE SEQUENCE [LARGE SCALE GENOMIC DNA]</scope>
</reference>
<sequence>MADHLILLTACNEAYYSYLIQHICLEAYKFQMTDIGQRLWCDWEATASSYRDLTNCTYLIANKMDCFWPNQAVDQFFVTIHTEYFVNCSVSGRALGDPPNNIIGPFIVVPVMITLLITSLVVWRSKRNEGIV</sequence>
<protein>
    <recommendedName>
        <fullName evidence="11">Receptor activity-modifying protein 1</fullName>
    </recommendedName>
</protein>
<dbReference type="GO" id="GO:0015026">
    <property type="term" value="F:coreceptor activity"/>
    <property type="evidence" value="ECO:0007669"/>
    <property type="project" value="InterPro"/>
</dbReference>
<name>A0A401PQE4_SCYTO</name>
<dbReference type="Gene3D" id="1.10.150.510">
    <property type="entry name" value="Receptor activity modifying family"/>
    <property type="match status" value="1"/>
</dbReference>
<dbReference type="GO" id="GO:0031623">
    <property type="term" value="P:receptor internalization"/>
    <property type="evidence" value="ECO:0007669"/>
    <property type="project" value="TreeGrafter"/>
</dbReference>
<evidence type="ECO:0000256" key="9">
    <source>
        <dbReference type="ARBA" id="ARBA00023157"/>
    </source>
</evidence>
<keyword evidence="16" id="KW-1185">Reference proteome</keyword>
<dbReference type="GO" id="GO:0006816">
    <property type="term" value="P:calcium ion transport"/>
    <property type="evidence" value="ECO:0007669"/>
    <property type="project" value="TreeGrafter"/>
</dbReference>
<dbReference type="EMBL" id="BFAA01017613">
    <property type="protein sequence ID" value="GCB75335.1"/>
    <property type="molecule type" value="Genomic_DNA"/>
</dbReference>
<keyword evidence="10" id="KW-0675">Receptor</keyword>
<evidence type="ECO:0000313" key="16">
    <source>
        <dbReference type="Proteomes" id="UP000288216"/>
    </source>
</evidence>
<evidence type="ECO:0000256" key="1">
    <source>
        <dbReference type="ARBA" id="ARBA00004251"/>
    </source>
</evidence>
<dbReference type="STRING" id="75743.A0A401PQE4"/>
<evidence type="ECO:0000313" key="15">
    <source>
        <dbReference type="EMBL" id="GCB75335.1"/>
    </source>
</evidence>
<evidence type="ECO:0000256" key="6">
    <source>
        <dbReference type="ARBA" id="ARBA00022729"/>
    </source>
</evidence>
<keyword evidence="3" id="KW-0813">Transport</keyword>
<dbReference type="InterPro" id="IPR006985">
    <property type="entry name" value="RAMP"/>
</dbReference>
<keyword evidence="4" id="KW-1003">Cell membrane</keyword>
<dbReference type="GO" id="GO:0072659">
    <property type="term" value="P:protein localization to plasma membrane"/>
    <property type="evidence" value="ECO:0007669"/>
    <property type="project" value="TreeGrafter"/>
</dbReference>
<comment type="subunit">
    <text evidence="13">Heterodimer of CALCRL and RAMP1; the interaction induces allosteric modulation of CALCRL function and CGRP1/CALCA and CGRP2/CALCB ligand specificity. Heterodimer of CALCR and RAMP1; interaction forms the AMYR1 receptor complex for amylin/IAPP and CGRP1/CALCA ligands.</text>
</comment>
<dbReference type="GO" id="GO:0043235">
    <property type="term" value="C:receptor complex"/>
    <property type="evidence" value="ECO:0007669"/>
    <property type="project" value="TreeGrafter"/>
</dbReference>
<keyword evidence="6" id="KW-0732">Signal</keyword>
<proteinExistence type="inferred from homology"/>
<comment type="similarity">
    <text evidence="2">Belongs to the RAMP family.</text>
</comment>
<evidence type="ECO:0000256" key="7">
    <source>
        <dbReference type="ARBA" id="ARBA00022989"/>
    </source>
</evidence>
<dbReference type="InterPro" id="IPR038126">
    <property type="entry name" value="RAMP_sf"/>
</dbReference>
<evidence type="ECO:0000256" key="2">
    <source>
        <dbReference type="ARBA" id="ARBA00007087"/>
    </source>
</evidence>
<gene>
    <name evidence="15" type="ORF">scyTo_0020902</name>
</gene>
<dbReference type="OrthoDB" id="10007519at2759"/>
<comment type="function">
    <text evidence="12">Accessory protein that interacts with and modulates the function of G-protein coupled receptors including calcitonin gene-related peptide type 1 receptor (CALCRL) and calcitonin receptor (CALCR). Required for the transport of CALCRL to the plasma membrane. Together with CALCRL, form the receptor complex for the calcitonin gene-related peptides CGRP1/CALCA and CGRP2/CALCB. Together with CALCR, form the AMYR1 receptor complex for amylin/IAPP and CGRP1/CALCA.</text>
</comment>
<dbReference type="GO" id="GO:0006886">
    <property type="term" value="P:intracellular protein transport"/>
    <property type="evidence" value="ECO:0007669"/>
    <property type="project" value="InterPro"/>
</dbReference>
<dbReference type="GO" id="GO:0007186">
    <property type="term" value="P:G protein-coupled receptor signaling pathway"/>
    <property type="evidence" value="ECO:0007669"/>
    <property type="project" value="TreeGrafter"/>
</dbReference>
<comment type="subcellular location">
    <subcellularLocation>
        <location evidence="1">Cell membrane</location>
        <topology evidence="1">Single-pass type I membrane protein</topology>
    </subcellularLocation>
</comment>
<dbReference type="PANTHER" id="PTHR14076:SF3">
    <property type="entry name" value="RECEPTOR ACTIVITY-MODIFYING PROTEIN 1"/>
    <property type="match status" value="1"/>
</dbReference>
<dbReference type="GO" id="GO:0008277">
    <property type="term" value="P:regulation of G protein-coupled receptor signaling pathway"/>
    <property type="evidence" value="ECO:0007669"/>
    <property type="project" value="InterPro"/>
</dbReference>
<keyword evidence="7 14" id="KW-1133">Transmembrane helix</keyword>
<organism evidence="15 16">
    <name type="scientific">Scyliorhinus torazame</name>
    <name type="common">Cloudy catshark</name>
    <name type="synonym">Catulus torazame</name>
    <dbReference type="NCBI Taxonomy" id="75743"/>
    <lineage>
        <taxon>Eukaryota</taxon>
        <taxon>Metazoa</taxon>
        <taxon>Chordata</taxon>
        <taxon>Craniata</taxon>
        <taxon>Vertebrata</taxon>
        <taxon>Chondrichthyes</taxon>
        <taxon>Elasmobranchii</taxon>
        <taxon>Galeomorphii</taxon>
        <taxon>Galeoidea</taxon>
        <taxon>Carcharhiniformes</taxon>
        <taxon>Scyliorhinidae</taxon>
        <taxon>Scyliorhinus</taxon>
    </lineage>
</organism>
<comment type="caution">
    <text evidence="15">The sequence shown here is derived from an EMBL/GenBank/DDBJ whole genome shotgun (WGS) entry which is preliminary data.</text>
</comment>